<dbReference type="SUPFAM" id="SSF53756">
    <property type="entry name" value="UDP-Glycosyltransferase/glycogen phosphorylase"/>
    <property type="match status" value="1"/>
</dbReference>
<evidence type="ECO:0008006" key="4">
    <source>
        <dbReference type="Google" id="ProtNLM"/>
    </source>
</evidence>
<dbReference type="InterPro" id="IPR019734">
    <property type="entry name" value="TPR_rpt"/>
</dbReference>
<organism evidence="2 3">
    <name type="scientific">Comamonas terrae</name>
    <dbReference type="NCBI Taxonomy" id="673548"/>
    <lineage>
        <taxon>Bacteria</taxon>
        <taxon>Pseudomonadati</taxon>
        <taxon>Pseudomonadota</taxon>
        <taxon>Betaproteobacteria</taxon>
        <taxon>Burkholderiales</taxon>
        <taxon>Comamonadaceae</taxon>
        <taxon>Comamonas</taxon>
    </lineage>
</organism>
<dbReference type="Gene3D" id="3.40.50.2000">
    <property type="entry name" value="Glycogen Phosphorylase B"/>
    <property type="match status" value="1"/>
</dbReference>
<dbReference type="InterPro" id="IPR011990">
    <property type="entry name" value="TPR-like_helical_dom_sf"/>
</dbReference>
<reference evidence="3" key="1">
    <citation type="journal article" date="2019" name="Int. J. Syst. Evol. Microbiol.">
        <title>The Global Catalogue of Microorganisms (GCM) 10K type strain sequencing project: providing services to taxonomists for standard genome sequencing and annotation.</title>
        <authorList>
            <consortium name="The Broad Institute Genomics Platform"/>
            <consortium name="The Broad Institute Genome Sequencing Center for Infectious Disease"/>
            <person name="Wu L."/>
            <person name="Ma J."/>
        </authorList>
    </citation>
    <scope>NUCLEOTIDE SEQUENCE [LARGE SCALE GENOMIC DNA]</scope>
    <source>
        <strain evidence="3">TISTR 1906</strain>
    </source>
</reference>
<dbReference type="SMART" id="SM00028">
    <property type="entry name" value="TPR"/>
    <property type="match status" value="2"/>
</dbReference>
<comment type="caution">
    <text evidence="2">The sequence shown here is derived from an EMBL/GenBank/DDBJ whole genome shotgun (WGS) entry which is preliminary data.</text>
</comment>
<protein>
    <recommendedName>
        <fullName evidence="4">Tetratricopeptide repeat protein</fullName>
    </recommendedName>
</protein>
<proteinExistence type="predicted"/>
<dbReference type="Gene3D" id="1.25.40.10">
    <property type="entry name" value="Tetratricopeptide repeat domain"/>
    <property type="match status" value="1"/>
</dbReference>
<evidence type="ECO:0000313" key="3">
    <source>
        <dbReference type="Proteomes" id="UP001597463"/>
    </source>
</evidence>
<dbReference type="EMBL" id="JBHUMV010000002">
    <property type="protein sequence ID" value="MFD2753189.1"/>
    <property type="molecule type" value="Genomic_DNA"/>
</dbReference>
<dbReference type="Proteomes" id="UP001597463">
    <property type="component" value="Unassembled WGS sequence"/>
</dbReference>
<name>A0ABW5UJY1_9BURK</name>
<gene>
    <name evidence="2" type="ORF">ACFSW6_03750</name>
</gene>
<sequence>MRSEPRILQKLFGLAENERFEKVVEEYLAAIGRNPEYIALYHALALYCAKSRRLDMAYVALETALQQNPEHAGSWFHMGQILYEKMDFQGSVDCYRKSIEIEPSAKSIFHLSLSQLSAGYLADGATNYAYRFSDEDLTVFQKLSLWAPAAKSRKVLVWAEQGLGDEIMFSRFFVFLRDLPCEFTVECDRRLLRMYAENFPWLHFVQRPPKGQSRPPADLAGFDAHLPVGGLFTLWPERVHTPPLMEPVLRPVSEKRTELDWCRQPDKQYVGISWLSMNEDFGALRSVSMQALLSAFDPSRHALVNLQYLAPPQDLEMARHAGFELVDTADCFSDVEGMAWLISRCDHVVSIDNTALHLAGAMGVHTWGLIPHLPNWRWQICGGSCGWYPHVQLLVQEQEGSWNTELLKLRQLLS</sequence>
<evidence type="ECO:0000256" key="1">
    <source>
        <dbReference type="PROSITE-ProRule" id="PRU00339"/>
    </source>
</evidence>
<feature type="repeat" description="TPR" evidence="1">
    <location>
        <begin position="72"/>
        <end position="105"/>
    </location>
</feature>
<dbReference type="SUPFAM" id="SSF48452">
    <property type="entry name" value="TPR-like"/>
    <property type="match status" value="1"/>
</dbReference>
<dbReference type="Pfam" id="PF13181">
    <property type="entry name" value="TPR_8"/>
    <property type="match status" value="1"/>
</dbReference>
<keyword evidence="3" id="KW-1185">Reference proteome</keyword>
<accession>A0ABW5UJY1</accession>
<evidence type="ECO:0000313" key="2">
    <source>
        <dbReference type="EMBL" id="MFD2753189.1"/>
    </source>
</evidence>
<dbReference type="RefSeq" id="WP_066483811.1">
    <property type="nucleotide sequence ID" value="NZ_BCNT01000027.1"/>
</dbReference>
<keyword evidence="1" id="KW-0802">TPR repeat</keyword>
<dbReference type="PROSITE" id="PS50005">
    <property type="entry name" value="TPR"/>
    <property type="match status" value="1"/>
</dbReference>